<dbReference type="AlphaFoldDB" id="A0A2C5Z084"/>
<dbReference type="Proteomes" id="UP000226431">
    <property type="component" value="Unassembled WGS sequence"/>
</dbReference>
<accession>A0A2C5Z084</accession>
<comment type="caution">
    <text evidence="1">The sequence shown here is derived from an EMBL/GenBank/DDBJ whole genome shotgun (WGS) entry which is preliminary data.</text>
</comment>
<protein>
    <submittedName>
        <fullName evidence="1">Uncharacterized protein</fullName>
    </submittedName>
</protein>
<sequence length="333" mass="37552">MWSPAHGWIEPFNTRLVCWRGRDAVFITIVRIAAAVLAFLTATCSVAAESRTQEIIEQKIEHFVQELGKIPLMPEQRKLFISILDTYFEILKATTPKQIEAVAKIYAGIDRIYGVSDEKYPGHMKKLDNMIKAFEDTQSTEQKGLNSIVDYLSDKFDDAATAEQKRLSSGMDNLMDRLDITFADLKAAEKARRHNGPDCAFELDRSDLNKFAAFNGTAETNSLWFANGCVAAVDCIADFDYIGCCDKFGSVAHWQDSRPQLQGDALKTSMKNCETGRFEAYDCLERETVEERIECVRKVAVSDPRQDTPEVAKIFDPGDDKLEVFNEVLSIRN</sequence>
<evidence type="ECO:0000313" key="1">
    <source>
        <dbReference type="EMBL" id="PHH75245.1"/>
    </source>
</evidence>
<proteinExistence type="predicted"/>
<name>A0A2C5Z084_9HYPO</name>
<gene>
    <name evidence="1" type="ORF">CDD80_2524</name>
</gene>
<dbReference type="EMBL" id="NJES01000227">
    <property type="protein sequence ID" value="PHH75245.1"/>
    <property type="molecule type" value="Genomic_DNA"/>
</dbReference>
<evidence type="ECO:0000313" key="2">
    <source>
        <dbReference type="Proteomes" id="UP000226431"/>
    </source>
</evidence>
<organism evidence="1 2">
    <name type="scientific">Ophiocordyceps camponoti-rufipedis</name>
    <dbReference type="NCBI Taxonomy" id="2004952"/>
    <lineage>
        <taxon>Eukaryota</taxon>
        <taxon>Fungi</taxon>
        <taxon>Dikarya</taxon>
        <taxon>Ascomycota</taxon>
        <taxon>Pezizomycotina</taxon>
        <taxon>Sordariomycetes</taxon>
        <taxon>Hypocreomycetidae</taxon>
        <taxon>Hypocreales</taxon>
        <taxon>Ophiocordycipitaceae</taxon>
        <taxon>Ophiocordyceps</taxon>
    </lineage>
</organism>
<keyword evidence="2" id="KW-1185">Reference proteome</keyword>
<reference evidence="1 2" key="1">
    <citation type="submission" date="2017-06" db="EMBL/GenBank/DDBJ databases">
        <title>Ant-infecting Ophiocordyceps genomes reveal a high diversity of potential behavioral manipulation genes and a possible major role for enterotoxins.</title>
        <authorList>
            <person name="De Bekker C."/>
            <person name="Evans H.C."/>
            <person name="Brachmann A."/>
            <person name="Hughes D.P."/>
        </authorList>
    </citation>
    <scope>NUCLEOTIDE SEQUENCE [LARGE SCALE GENOMIC DNA]</scope>
    <source>
        <strain evidence="1 2">Map16</strain>
    </source>
</reference>